<dbReference type="EMBL" id="JBHLUU010000122">
    <property type="protein sequence ID" value="MFC0477470.1"/>
    <property type="molecule type" value="Genomic_DNA"/>
</dbReference>
<dbReference type="Pfam" id="PF01595">
    <property type="entry name" value="CNNM"/>
    <property type="match status" value="1"/>
</dbReference>
<dbReference type="PANTHER" id="PTHR43099:SF2">
    <property type="entry name" value="UPF0053 PROTEIN YRKA"/>
    <property type="match status" value="1"/>
</dbReference>
<keyword evidence="7 9" id="KW-0129">CBS domain</keyword>
<feature type="domain" description="CBS" evidence="12">
    <location>
        <begin position="286"/>
        <end position="343"/>
    </location>
</feature>
<evidence type="ECO:0000256" key="9">
    <source>
        <dbReference type="PROSITE-ProRule" id="PRU00703"/>
    </source>
</evidence>
<dbReference type="InterPro" id="IPR051676">
    <property type="entry name" value="UPF0053_domain"/>
</dbReference>
<dbReference type="SUPFAM" id="SSF54631">
    <property type="entry name" value="CBS-domain pair"/>
    <property type="match status" value="1"/>
</dbReference>
<evidence type="ECO:0000256" key="11">
    <source>
        <dbReference type="SAM" id="Phobius"/>
    </source>
</evidence>
<comment type="subcellular location">
    <subcellularLocation>
        <location evidence="1">Cell membrane</location>
        <topology evidence="1">Multi-pass membrane protein</topology>
    </subcellularLocation>
</comment>
<dbReference type="InterPro" id="IPR002550">
    <property type="entry name" value="CNNM"/>
</dbReference>
<keyword evidence="15" id="KW-1185">Reference proteome</keyword>
<evidence type="ECO:0000313" key="15">
    <source>
        <dbReference type="Proteomes" id="UP001589738"/>
    </source>
</evidence>
<dbReference type="InterPro" id="IPR005170">
    <property type="entry name" value="Transptr-assoc_dom"/>
</dbReference>
<sequence length="441" mass="49566">MTIELVILVVLILLNAFFAASEIALISLNDNKIKVMADEGHKKAKMLHQLLSEPSRFLATIQIGITLAGFLASAFAAENFASDFTQLLLALGVPLSERMLGTVSVFVITIILSYFTLVFGELVPKRLAMKKAEAISMIAVIPLTTLSKVSAPFVKLLTGSTNIVVRLFGVDPNAEDEDATEEEIKLMLDIGKERGTIQETESVMINNIFAFDNTYVTDIMTHRTNIVGIPAEATIKDVVRIVNEEKYTRFPVYGEDMDTIIGIFHVKDLIEFMEHEDNRPFEMKNIIRPPFYVIGSMRTDDVFKELQKNKTHMAIVLDEYGGTDGIVTVEDLLEEIVGNIFDEYDEHEEEEIEIEKISDNEYHILGTTSLDDVEDVLKLGLPLDQYETLSGFFIGELGRFPDQNEQPHFTFNGVQFTAIELDELRVSKIQVKVLEIVENSQ</sequence>
<evidence type="ECO:0000256" key="10">
    <source>
        <dbReference type="PROSITE-ProRule" id="PRU01193"/>
    </source>
</evidence>
<feature type="transmembrane region" description="Helical" evidence="11">
    <location>
        <begin position="57"/>
        <end position="77"/>
    </location>
</feature>
<dbReference type="Proteomes" id="UP001589738">
    <property type="component" value="Unassembled WGS sequence"/>
</dbReference>
<keyword evidence="4 10" id="KW-0812">Transmembrane</keyword>
<dbReference type="InterPro" id="IPR036318">
    <property type="entry name" value="FAD-bd_PCMH-like_sf"/>
</dbReference>
<protein>
    <submittedName>
        <fullName evidence="14">Hemolysin family protein</fullName>
    </submittedName>
</protein>
<keyword evidence="8 10" id="KW-0472">Membrane</keyword>
<evidence type="ECO:0000256" key="5">
    <source>
        <dbReference type="ARBA" id="ARBA00022737"/>
    </source>
</evidence>
<dbReference type="CDD" id="cd04590">
    <property type="entry name" value="CBS_pair_CorC_HlyC_assoc"/>
    <property type="match status" value="1"/>
</dbReference>
<dbReference type="Pfam" id="PF00571">
    <property type="entry name" value="CBS"/>
    <property type="match status" value="2"/>
</dbReference>
<dbReference type="PROSITE" id="PS51846">
    <property type="entry name" value="CNNM"/>
    <property type="match status" value="1"/>
</dbReference>
<reference evidence="14 15" key="1">
    <citation type="submission" date="2024-09" db="EMBL/GenBank/DDBJ databases">
        <authorList>
            <person name="Sun Q."/>
            <person name="Mori K."/>
        </authorList>
    </citation>
    <scope>NUCLEOTIDE SEQUENCE [LARGE SCALE GENOMIC DNA]</scope>
    <source>
        <strain evidence="14 15">CGMCC 1.9126</strain>
    </source>
</reference>
<feature type="transmembrane region" description="Helical" evidence="11">
    <location>
        <begin position="6"/>
        <end position="28"/>
    </location>
</feature>
<feature type="domain" description="CNNM transmembrane" evidence="13">
    <location>
        <begin position="1"/>
        <end position="201"/>
    </location>
</feature>
<dbReference type="Gene3D" id="3.10.580.10">
    <property type="entry name" value="CBS-domain"/>
    <property type="match status" value="1"/>
</dbReference>
<comment type="caution">
    <text evidence="14">The sequence shown here is derived from an EMBL/GenBank/DDBJ whole genome shotgun (WGS) entry which is preliminary data.</text>
</comment>
<accession>A0ABV6KWR9</accession>
<dbReference type="InterPro" id="IPR046342">
    <property type="entry name" value="CBS_dom_sf"/>
</dbReference>
<evidence type="ECO:0000256" key="6">
    <source>
        <dbReference type="ARBA" id="ARBA00022989"/>
    </source>
</evidence>
<keyword evidence="3" id="KW-1003">Cell membrane</keyword>
<dbReference type="RefSeq" id="WP_160547020.1">
    <property type="nucleotide sequence ID" value="NZ_JBHLUU010000122.1"/>
</dbReference>
<dbReference type="InterPro" id="IPR000644">
    <property type="entry name" value="CBS_dom"/>
</dbReference>
<gene>
    <name evidence="14" type="ORF">ACFFHF_19970</name>
</gene>
<evidence type="ECO:0000313" key="14">
    <source>
        <dbReference type="EMBL" id="MFC0477470.1"/>
    </source>
</evidence>
<keyword evidence="5" id="KW-0677">Repeat</keyword>
<dbReference type="PROSITE" id="PS51371">
    <property type="entry name" value="CBS"/>
    <property type="match status" value="2"/>
</dbReference>
<evidence type="ECO:0000256" key="3">
    <source>
        <dbReference type="ARBA" id="ARBA00022475"/>
    </source>
</evidence>
<dbReference type="SMART" id="SM01091">
    <property type="entry name" value="CorC_HlyC"/>
    <property type="match status" value="1"/>
</dbReference>
<evidence type="ECO:0000256" key="8">
    <source>
        <dbReference type="ARBA" id="ARBA00023136"/>
    </source>
</evidence>
<dbReference type="InterPro" id="IPR016169">
    <property type="entry name" value="FAD-bd_PCMH_sub2"/>
</dbReference>
<evidence type="ECO:0000256" key="7">
    <source>
        <dbReference type="ARBA" id="ARBA00023122"/>
    </source>
</evidence>
<proteinExistence type="inferred from homology"/>
<evidence type="ECO:0000259" key="12">
    <source>
        <dbReference type="PROSITE" id="PS51371"/>
    </source>
</evidence>
<feature type="domain" description="CBS" evidence="12">
    <location>
        <begin position="220"/>
        <end position="281"/>
    </location>
</feature>
<dbReference type="InterPro" id="IPR044751">
    <property type="entry name" value="Ion_transp-like_CBS"/>
</dbReference>
<organism evidence="14 15">
    <name type="scientific">Robertmurraya beringensis</name>
    <dbReference type="NCBI Taxonomy" id="641660"/>
    <lineage>
        <taxon>Bacteria</taxon>
        <taxon>Bacillati</taxon>
        <taxon>Bacillota</taxon>
        <taxon>Bacilli</taxon>
        <taxon>Bacillales</taxon>
        <taxon>Bacillaceae</taxon>
        <taxon>Robertmurraya</taxon>
    </lineage>
</organism>
<dbReference type="Pfam" id="PF03471">
    <property type="entry name" value="CorC_HlyC"/>
    <property type="match status" value="1"/>
</dbReference>
<evidence type="ECO:0000256" key="1">
    <source>
        <dbReference type="ARBA" id="ARBA00004651"/>
    </source>
</evidence>
<evidence type="ECO:0000256" key="2">
    <source>
        <dbReference type="ARBA" id="ARBA00006337"/>
    </source>
</evidence>
<dbReference type="Gene3D" id="3.30.465.10">
    <property type="match status" value="1"/>
</dbReference>
<keyword evidence="6 10" id="KW-1133">Transmembrane helix</keyword>
<feature type="transmembrane region" description="Helical" evidence="11">
    <location>
        <begin position="99"/>
        <end position="122"/>
    </location>
</feature>
<dbReference type="PANTHER" id="PTHR43099">
    <property type="entry name" value="UPF0053 PROTEIN YRKA"/>
    <property type="match status" value="1"/>
</dbReference>
<evidence type="ECO:0000256" key="4">
    <source>
        <dbReference type="ARBA" id="ARBA00022692"/>
    </source>
</evidence>
<evidence type="ECO:0000259" key="13">
    <source>
        <dbReference type="PROSITE" id="PS51846"/>
    </source>
</evidence>
<dbReference type="SUPFAM" id="SSF56176">
    <property type="entry name" value="FAD-binding/transporter-associated domain-like"/>
    <property type="match status" value="1"/>
</dbReference>
<name>A0ABV6KWR9_9BACI</name>
<comment type="similarity">
    <text evidence="2">Belongs to the UPF0053 family.</text>
</comment>